<evidence type="ECO:0000256" key="1">
    <source>
        <dbReference type="SAM" id="SignalP"/>
    </source>
</evidence>
<reference evidence="2 3" key="1">
    <citation type="submission" date="2024-07" db="EMBL/GenBank/DDBJ databases">
        <title>The genome sequence of type strain Sediminicola arcticus GDMCC 1.2805.</title>
        <authorList>
            <person name="Liu Y."/>
        </authorList>
    </citation>
    <scope>NUCLEOTIDE SEQUENCE [LARGE SCALE GENOMIC DNA]</scope>
    <source>
        <strain evidence="2 3">GDMCC 1.2805</strain>
    </source>
</reference>
<dbReference type="RefSeq" id="WP_354615268.1">
    <property type="nucleotide sequence ID" value="NZ_JBEXAE010000004.1"/>
</dbReference>
<evidence type="ECO:0000313" key="2">
    <source>
        <dbReference type="EMBL" id="MET6990868.1"/>
    </source>
</evidence>
<evidence type="ECO:0000313" key="3">
    <source>
        <dbReference type="Proteomes" id="UP001549799"/>
    </source>
</evidence>
<dbReference type="EMBL" id="JBEXAE010000004">
    <property type="protein sequence ID" value="MET6990868.1"/>
    <property type="molecule type" value="Genomic_DNA"/>
</dbReference>
<dbReference type="InterPro" id="IPR032774">
    <property type="entry name" value="WG_beta_rep"/>
</dbReference>
<accession>A0ABV2SUN5</accession>
<sequence length="209" mass="23876">MKNKVTFVCIFLMIPFFTIAQALTGIDEIAPYNEGLAAIKKGGQWGFMNTKGDLVIGFRDDLVWDHTGDTSSFGIMSLTHPTFKQGKCPVKKMVEGIPYYGFIDTSGTLVIDYQFLNVAQYENGYFTGIIFEKTLKGENEFKLKIYDYTFHEVLMDSSGNIVEYLAKPTNIQMTSKRYKTPWLRTKLLNDNLIAVRNEDNMLEIKKLTQ</sequence>
<protein>
    <submittedName>
        <fullName evidence="2">WG repeat-containing protein</fullName>
    </submittedName>
</protein>
<feature type="signal peptide" evidence="1">
    <location>
        <begin position="1"/>
        <end position="20"/>
    </location>
</feature>
<comment type="caution">
    <text evidence="2">The sequence shown here is derived from an EMBL/GenBank/DDBJ whole genome shotgun (WGS) entry which is preliminary data.</text>
</comment>
<gene>
    <name evidence="2" type="ORF">ABXZ36_09440</name>
</gene>
<name>A0ABV2SUN5_9FLAO</name>
<dbReference type="Pfam" id="PF14903">
    <property type="entry name" value="WG_beta_rep"/>
    <property type="match status" value="2"/>
</dbReference>
<feature type="chain" id="PRO_5045807590" evidence="1">
    <location>
        <begin position="21"/>
        <end position="209"/>
    </location>
</feature>
<proteinExistence type="predicted"/>
<dbReference type="Proteomes" id="UP001549799">
    <property type="component" value="Unassembled WGS sequence"/>
</dbReference>
<keyword evidence="1" id="KW-0732">Signal</keyword>
<organism evidence="2 3">
    <name type="scientific">Sediminicola arcticus</name>
    <dbReference type="NCBI Taxonomy" id="1574308"/>
    <lineage>
        <taxon>Bacteria</taxon>
        <taxon>Pseudomonadati</taxon>
        <taxon>Bacteroidota</taxon>
        <taxon>Flavobacteriia</taxon>
        <taxon>Flavobacteriales</taxon>
        <taxon>Flavobacteriaceae</taxon>
        <taxon>Sediminicola</taxon>
    </lineage>
</organism>
<keyword evidence="3" id="KW-1185">Reference proteome</keyword>